<dbReference type="Gene3D" id="3.30.420.270">
    <property type="match status" value="1"/>
</dbReference>
<dbReference type="OrthoDB" id="9798629at2"/>
<organism evidence="9 10">
    <name type="scientific">Pseudoduganella namucuonensis</name>
    <dbReference type="NCBI Taxonomy" id="1035707"/>
    <lineage>
        <taxon>Bacteria</taxon>
        <taxon>Pseudomonadati</taxon>
        <taxon>Pseudomonadota</taxon>
        <taxon>Betaproteobacteria</taxon>
        <taxon>Burkholderiales</taxon>
        <taxon>Oxalobacteraceae</taxon>
        <taxon>Telluria group</taxon>
        <taxon>Pseudoduganella</taxon>
    </lineage>
</organism>
<keyword evidence="3" id="KW-1003">Cell membrane</keyword>
<keyword evidence="7" id="KW-0813">Transport</keyword>
<evidence type="ECO:0000313" key="10">
    <source>
        <dbReference type="Proteomes" id="UP000199391"/>
    </source>
</evidence>
<keyword evidence="9" id="KW-0132">Cell division</keyword>
<dbReference type="PANTHER" id="PTHR30558">
    <property type="entry name" value="EXBD MEMBRANE COMPONENT OF PMF-DRIVEN MACROMOLECULE IMPORT SYSTEM"/>
    <property type="match status" value="1"/>
</dbReference>
<protein>
    <submittedName>
        <fullName evidence="9">Cell division and transport-associated protein TolR</fullName>
    </submittedName>
</protein>
<keyword evidence="6 8" id="KW-0472">Membrane</keyword>
<dbReference type="AlphaFoldDB" id="A0A1I7KW52"/>
<dbReference type="RefSeq" id="WP_093557353.1">
    <property type="nucleotide sequence ID" value="NZ_FPBO01000020.1"/>
</dbReference>
<dbReference type="InterPro" id="IPR003400">
    <property type="entry name" value="ExbD"/>
</dbReference>
<evidence type="ECO:0000256" key="6">
    <source>
        <dbReference type="ARBA" id="ARBA00023136"/>
    </source>
</evidence>
<keyword evidence="5 8" id="KW-1133">Transmembrane helix</keyword>
<evidence type="ECO:0000256" key="2">
    <source>
        <dbReference type="ARBA" id="ARBA00005811"/>
    </source>
</evidence>
<dbReference type="GO" id="GO:0015031">
    <property type="term" value="P:protein transport"/>
    <property type="evidence" value="ECO:0007669"/>
    <property type="project" value="UniProtKB-KW"/>
</dbReference>
<evidence type="ECO:0000313" key="9">
    <source>
        <dbReference type="EMBL" id="SFV01598.1"/>
    </source>
</evidence>
<reference evidence="10" key="1">
    <citation type="submission" date="2016-10" db="EMBL/GenBank/DDBJ databases">
        <authorList>
            <person name="Varghese N."/>
            <person name="Submissions S."/>
        </authorList>
    </citation>
    <scope>NUCLEOTIDE SEQUENCE [LARGE SCALE GENOMIC DNA]</scope>
    <source>
        <strain evidence="10">CGMCC 1.11014</strain>
    </source>
</reference>
<evidence type="ECO:0000256" key="8">
    <source>
        <dbReference type="SAM" id="Phobius"/>
    </source>
</evidence>
<name>A0A1I7KW52_9BURK</name>
<evidence type="ECO:0000256" key="1">
    <source>
        <dbReference type="ARBA" id="ARBA00004162"/>
    </source>
</evidence>
<dbReference type="GO" id="GO:0051301">
    <property type="term" value="P:cell division"/>
    <property type="evidence" value="ECO:0007669"/>
    <property type="project" value="UniProtKB-KW"/>
</dbReference>
<comment type="subcellular location">
    <subcellularLocation>
        <location evidence="1">Cell membrane</location>
        <topology evidence="1">Single-pass membrane protein</topology>
    </subcellularLocation>
    <subcellularLocation>
        <location evidence="7">Cell membrane</location>
        <topology evidence="7">Single-pass type II membrane protein</topology>
    </subcellularLocation>
</comment>
<keyword evidence="10" id="KW-1185">Reference proteome</keyword>
<dbReference type="Proteomes" id="UP000199391">
    <property type="component" value="Unassembled WGS sequence"/>
</dbReference>
<keyword evidence="7" id="KW-0653">Protein transport</keyword>
<keyword evidence="4 7" id="KW-0812">Transmembrane</keyword>
<dbReference type="GO" id="GO:0022857">
    <property type="term" value="F:transmembrane transporter activity"/>
    <property type="evidence" value="ECO:0007669"/>
    <property type="project" value="InterPro"/>
</dbReference>
<evidence type="ECO:0000256" key="7">
    <source>
        <dbReference type="RuleBase" id="RU003879"/>
    </source>
</evidence>
<evidence type="ECO:0000256" key="5">
    <source>
        <dbReference type="ARBA" id="ARBA00022989"/>
    </source>
</evidence>
<feature type="transmembrane region" description="Helical" evidence="8">
    <location>
        <begin position="21"/>
        <end position="42"/>
    </location>
</feature>
<keyword evidence="9" id="KW-0131">Cell cycle</keyword>
<sequence length="147" mass="16156">MASSFSSSMRGGRGGRNKLKSEINVVPYIDVMLVLLIIFMVMPSSNNPSQIDLPQAERSTRPPDDYLQIVIKPNGALSIGVQGKNQEAPETAPNRDALVKKLRALHQDHPEYPVLISGDKESKYDDVIQLISEAKKMGINRVGLATK</sequence>
<comment type="similarity">
    <text evidence="2 7">Belongs to the ExbD/TolR family.</text>
</comment>
<accession>A0A1I7KW52</accession>
<dbReference type="Pfam" id="PF02472">
    <property type="entry name" value="ExbD"/>
    <property type="match status" value="1"/>
</dbReference>
<dbReference type="STRING" id="1035707.SAMN05216552_102049"/>
<proteinExistence type="inferred from homology"/>
<dbReference type="GO" id="GO:0005886">
    <property type="term" value="C:plasma membrane"/>
    <property type="evidence" value="ECO:0007669"/>
    <property type="project" value="UniProtKB-SubCell"/>
</dbReference>
<gene>
    <name evidence="9" type="ORF">SAMN05216552_102049</name>
</gene>
<dbReference type="PANTHER" id="PTHR30558:SF7">
    <property type="entry name" value="TOL-PAL SYSTEM PROTEIN TOLR"/>
    <property type="match status" value="1"/>
</dbReference>
<evidence type="ECO:0000256" key="4">
    <source>
        <dbReference type="ARBA" id="ARBA00022692"/>
    </source>
</evidence>
<dbReference type="EMBL" id="FPBO01000020">
    <property type="protein sequence ID" value="SFV01598.1"/>
    <property type="molecule type" value="Genomic_DNA"/>
</dbReference>
<evidence type="ECO:0000256" key="3">
    <source>
        <dbReference type="ARBA" id="ARBA00022475"/>
    </source>
</evidence>